<evidence type="ECO:0000259" key="2">
    <source>
        <dbReference type="PROSITE" id="PS51384"/>
    </source>
</evidence>
<dbReference type="PANTHER" id="PTHR47354">
    <property type="entry name" value="NADH OXIDOREDUCTASE HCR"/>
    <property type="match status" value="1"/>
</dbReference>
<gene>
    <name evidence="3" type="ORF">ACFPFW_09790</name>
</gene>
<dbReference type="Gene3D" id="2.40.30.10">
    <property type="entry name" value="Translation factors"/>
    <property type="match status" value="1"/>
</dbReference>
<dbReference type="EMBL" id="JBHSJF010000006">
    <property type="protein sequence ID" value="MFC5068305.1"/>
    <property type="molecule type" value="Genomic_DNA"/>
</dbReference>
<accession>A0ABV9Z3M5</accession>
<sequence>MVISSSTRIEWQTATVKEIVPRTPRVTSFVLTPSRPFTPKAGQHVDVRLTAPDGYQAQRGYSISSAPESAPDIELAIERLEEGEVSPFFHQVVQPGDEIELRGPLGGHFVWAAEEGGPILLIAGGSGVAPLMAMARHRAASGSTVPMAMLFSCRTWDEVIFRDELLAMHRKRDGFELILTLTRDVEKRNGLHGRRIDSAMVTEATERLPTPPVLTFVCGSNAFVSAASESSVAAGVPAGSIRTERYGG</sequence>
<dbReference type="PRINTS" id="PR00371">
    <property type="entry name" value="FPNCR"/>
</dbReference>
<dbReference type="PROSITE" id="PS51384">
    <property type="entry name" value="FAD_FR"/>
    <property type="match status" value="1"/>
</dbReference>
<dbReference type="Gene3D" id="3.40.50.80">
    <property type="entry name" value="Nucleotide-binding domain of ferredoxin-NADP reductase (FNR) module"/>
    <property type="match status" value="1"/>
</dbReference>
<reference evidence="4" key="1">
    <citation type="journal article" date="2019" name="Int. J. Syst. Evol. Microbiol.">
        <title>The Global Catalogue of Microorganisms (GCM) 10K type strain sequencing project: providing services to taxonomists for standard genome sequencing and annotation.</title>
        <authorList>
            <consortium name="The Broad Institute Genomics Platform"/>
            <consortium name="The Broad Institute Genome Sequencing Center for Infectious Disease"/>
            <person name="Wu L."/>
            <person name="Ma J."/>
        </authorList>
    </citation>
    <scope>NUCLEOTIDE SEQUENCE [LARGE SCALE GENOMIC DNA]</scope>
    <source>
        <strain evidence="4">CGMCC 1.16444</strain>
    </source>
</reference>
<evidence type="ECO:0000256" key="1">
    <source>
        <dbReference type="ARBA" id="ARBA00034078"/>
    </source>
</evidence>
<dbReference type="InterPro" id="IPR001709">
    <property type="entry name" value="Flavoprot_Pyr_Nucl_cyt_Rdtase"/>
</dbReference>
<dbReference type="Proteomes" id="UP001595796">
    <property type="component" value="Unassembled WGS sequence"/>
</dbReference>
<evidence type="ECO:0000313" key="3">
    <source>
        <dbReference type="EMBL" id="MFC5068305.1"/>
    </source>
</evidence>
<dbReference type="PANTHER" id="PTHR47354:SF5">
    <property type="entry name" value="PROTEIN RFBI"/>
    <property type="match status" value="1"/>
</dbReference>
<organism evidence="3 4">
    <name type="scientific">Flaviflagellibacter deserti</name>
    <dbReference type="NCBI Taxonomy" id="2267266"/>
    <lineage>
        <taxon>Bacteria</taxon>
        <taxon>Pseudomonadati</taxon>
        <taxon>Pseudomonadota</taxon>
        <taxon>Alphaproteobacteria</taxon>
        <taxon>Hyphomicrobiales</taxon>
        <taxon>Flaviflagellibacter</taxon>
    </lineage>
</organism>
<proteinExistence type="predicted"/>
<dbReference type="RefSeq" id="WP_114955785.1">
    <property type="nucleotide sequence ID" value="NZ_JBHSJF010000006.1"/>
</dbReference>
<comment type="caution">
    <text evidence="3">The sequence shown here is derived from an EMBL/GenBank/DDBJ whole genome shotgun (WGS) entry which is preliminary data.</text>
</comment>
<dbReference type="Pfam" id="PF00970">
    <property type="entry name" value="FAD_binding_6"/>
    <property type="match status" value="1"/>
</dbReference>
<feature type="domain" description="FAD-binding FR-type" evidence="2">
    <location>
        <begin position="9"/>
        <end position="111"/>
    </location>
</feature>
<dbReference type="InterPro" id="IPR039261">
    <property type="entry name" value="FNR_nucleotide-bd"/>
</dbReference>
<dbReference type="SUPFAM" id="SSF52343">
    <property type="entry name" value="Ferredoxin reductase-like, C-terminal NADP-linked domain"/>
    <property type="match status" value="1"/>
</dbReference>
<dbReference type="InterPro" id="IPR050415">
    <property type="entry name" value="MRET"/>
</dbReference>
<dbReference type="SUPFAM" id="SSF63380">
    <property type="entry name" value="Riboflavin synthase domain-like"/>
    <property type="match status" value="1"/>
</dbReference>
<dbReference type="CDD" id="cd06217">
    <property type="entry name" value="FNR_iron_sulfur_binding_3"/>
    <property type="match status" value="1"/>
</dbReference>
<name>A0ABV9Z3M5_9HYPH</name>
<evidence type="ECO:0000313" key="4">
    <source>
        <dbReference type="Proteomes" id="UP001595796"/>
    </source>
</evidence>
<keyword evidence="4" id="KW-1185">Reference proteome</keyword>
<dbReference type="Pfam" id="PF00175">
    <property type="entry name" value="NAD_binding_1"/>
    <property type="match status" value="1"/>
</dbReference>
<dbReference type="InterPro" id="IPR008333">
    <property type="entry name" value="Cbr1-like_FAD-bd_dom"/>
</dbReference>
<dbReference type="InterPro" id="IPR017927">
    <property type="entry name" value="FAD-bd_FR_type"/>
</dbReference>
<dbReference type="InterPro" id="IPR001433">
    <property type="entry name" value="OxRdtase_FAD/NAD-bd"/>
</dbReference>
<dbReference type="InterPro" id="IPR017938">
    <property type="entry name" value="Riboflavin_synthase-like_b-brl"/>
</dbReference>
<protein>
    <submittedName>
        <fullName evidence="3">Ferredoxin reductase</fullName>
    </submittedName>
</protein>
<comment type="cofactor">
    <cofactor evidence="1">
        <name>[2Fe-2S] cluster</name>
        <dbReference type="ChEBI" id="CHEBI:190135"/>
    </cofactor>
</comment>
<dbReference type="PRINTS" id="PR00406">
    <property type="entry name" value="CYTB5RDTASE"/>
</dbReference>